<dbReference type="SUPFAM" id="SSF53474">
    <property type="entry name" value="alpha/beta-Hydrolases"/>
    <property type="match status" value="1"/>
</dbReference>
<proteinExistence type="predicted"/>
<dbReference type="GO" id="GO:0102296">
    <property type="term" value="F:4,5-9,10-diseco-3-hydroxy-5,9,17-trioxoandrosta-1(10),2-diene-4-oate hydrolase activity"/>
    <property type="evidence" value="ECO:0007669"/>
    <property type="project" value="UniProtKB-EC"/>
</dbReference>
<dbReference type="Proteomes" id="UP000238296">
    <property type="component" value="Unassembled WGS sequence"/>
</dbReference>
<dbReference type="EC" id="3.7.1.17" evidence="2"/>
<feature type="domain" description="AB hydrolase-1" evidence="1">
    <location>
        <begin position="37"/>
        <end position="92"/>
    </location>
</feature>
<evidence type="ECO:0000313" key="3">
    <source>
        <dbReference type="Proteomes" id="UP000238296"/>
    </source>
</evidence>
<evidence type="ECO:0000313" key="2">
    <source>
        <dbReference type="EMBL" id="PQM48282.1"/>
    </source>
</evidence>
<dbReference type="AlphaFoldDB" id="A0A2S8BNN2"/>
<gene>
    <name evidence="2" type="primary">hsaD_3</name>
    <name evidence="2" type="ORF">C1Y40_01513</name>
</gene>
<reference evidence="2 3" key="1">
    <citation type="journal article" date="2017" name="Int. J. Syst. Evol. Microbiol.">
        <title>Mycobacterium talmoniae sp. nov., a slowly growing mycobacterium isolated from human respiratory samples.</title>
        <authorList>
            <person name="Davidson R.M."/>
            <person name="DeGroote M.A."/>
            <person name="Marola J.L."/>
            <person name="Buss S."/>
            <person name="Jones V."/>
            <person name="McNeil M.R."/>
            <person name="Freifeld A.G."/>
            <person name="Elaine Epperson L."/>
            <person name="Hasan N.A."/>
            <person name="Jackson M."/>
            <person name="Iwen P.C."/>
            <person name="Salfinger M."/>
            <person name="Strong M."/>
        </authorList>
    </citation>
    <scope>NUCLEOTIDE SEQUENCE [LARGE SCALE GENOMIC DNA]</scope>
    <source>
        <strain evidence="2 3">ATCC BAA-2683</strain>
    </source>
</reference>
<evidence type="ECO:0000259" key="1">
    <source>
        <dbReference type="Pfam" id="PF00561"/>
    </source>
</evidence>
<name>A0A2S8BNN2_9MYCO</name>
<accession>A0A2S8BNN2</accession>
<dbReference type="InterPro" id="IPR029058">
    <property type="entry name" value="AB_hydrolase_fold"/>
</dbReference>
<protein>
    <submittedName>
        <fullName evidence="2">4,5:9,10-diseco-3-hydroxy-5,9, 17-trioxoandrosta-1(10),2-diene-4-oate hydrolase</fullName>
        <ecNumber evidence="2">3.7.1.17</ecNumber>
    </submittedName>
</protein>
<keyword evidence="2" id="KW-0378">Hydrolase</keyword>
<dbReference type="EMBL" id="PPEA01000214">
    <property type="protein sequence ID" value="PQM48282.1"/>
    <property type="molecule type" value="Genomic_DNA"/>
</dbReference>
<dbReference type="Gene3D" id="3.40.50.1820">
    <property type="entry name" value="alpha/beta hydrolase"/>
    <property type="match status" value="1"/>
</dbReference>
<organism evidence="2 3">
    <name type="scientific">Mycobacterium talmoniae</name>
    <dbReference type="NCBI Taxonomy" id="1858794"/>
    <lineage>
        <taxon>Bacteria</taxon>
        <taxon>Bacillati</taxon>
        <taxon>Actinomycetota</taxon>
        <taxon>Actinomycetes</taxon>
        <taxon>Mycobacteriales</taxon>
        <taxon>Mycobacteriaceae</taxon>
        <taxon>Mycobacterium</taxon>
    </lineage>
</organism>
<dbReference type="Pfam" id="PF00561">
    <property type="entry name" value="Abhydrolase_1"/>
    <property type="match status" value="1"/>
</dbReference>
<sequence length="133" mass="13780">MTVTDAPASGRYPQTERTVPVAGKPIFVTEAGAGAAVVLLHGGGPGASGVSNYSRNIDALAQNFHVIVPDMPGYGRSVKGVDQADPFGYLATMIRACSTNSASTRRIWSATPMAARARCGSPSIPRPESGSWC</sequence>
<dbReference type="InterPro" id="IPR000073">
    <property type="entry name" value="AB_hydrolase_1"/>
</dbReference>
<comment type="caution">
    <text evidence="2">The sequence shown here is derived from an EMBL/GenBank/DDBJ whole genome shotgun (WGS) entry which is preliminary data.</text>
</comment>